<gene>
    <name evidence="1" type="ORF">METZ01_LOCUS151557</name>
</gene>
<evidence type="ECO:0000313" key="1">
    <source>
        <dbReference type="EMBL" id="SVA98703.1"/>
    </source>
</evidence>
<feature type="non-terminal residue" evidence="1">
    <location>
        <position position="1"/>
    </location>
</feature>
<dbReference type="EMBL" id="UINC01024649">
    <property type="protein sequence ID" value="SVA98703.1"/>
    <property type="molecule type" value="Genomic_DNA"/>
</dbReference>
<sequence length="23" mass="2627">VILTLDVDWAPDFIIDDVAQRLV</sequence>
<feature type="non-terminal residue" evidence="1">
    <location>
        <position position="23"/>
    </location>
</feature>
<accession>A0A382ACM5</accession>
<dbReference type="AlphaFoldDB" id="A0A382ACM5"/>
<name>A0A382ACM5_9ZZZZ</name>
<proteinExistence type="predicted"/>
<organism evidence="1">
    <name type="scientific">marine metagenome</name>
    <dbReference type="NCBI Taxonomy" id="408172"/>
    <lineage>
        <taxon>unclassified sequences</taxon>
        <taxon>metagenomes</taxon>
        <taxon>ecological metagenomes</taxon>
    </lineage>
</organism>
<protein>
    <submittedName>
        <fullName evidence="1">Uncharacterized protein</fullName>
    </submittedName>
</protein>
<reference evidence="1" key="1">
    <citation type="submission" date="2018-05" db="EMBL/GenBank/DDBJ databases">
        <authorList>
            <person name="Lanie J.A."/>
            <person name="Ng W.-L."/>
            <person name="Kazmierczak K.M."/>
            <person name="Andrzejewski T.M."/>
            <person name="Davidsen T.M."/>
            <person name="Wayne K.J."/>
            <person name="Tettelin H."/>
            <person name="Glass J.I."/>
            <person name="Rusch D."/>
            <person name="Podicherti R."/>
            <person name="Tsui H.-C.T."/>
            <person name="Winkler M.E."/>
        </authorList>
    </citation>
    <scope>NUCLEOTIDE SEQUENCE</scope>
</reference>